<gene>
    <name evidence="2" type="ORF">HK18_10220</name>
</gene>
<dbReference type="AlphaFoldDB" id="A0A251ZUP7"/>
<evidence type="ECO:0000313" key="2">
    <source>
        <dbReference type="EMBL" id="OUI78395.1"/>
    </source>
</evidence>
<evidence type="ECO:0000313" key="3">
    <source>
        <dbReference type="Proteomes" id="UP000194946"/>
    </source>
</evidence>
<dbReference type="RefSeq" id="WP_086632405.1">
    <property type="nucleotide sequence ID" value="NZ_JOPB01000007.1"/>
</dbReference>
<keyword evidence="3" id="KW-1185">Reference proteome</keyword>
<dbReference type="EMBL" id="JOPB01000007">
    <property type="protein sequence ID" value="OUI78395.1"/>
    <property type="molecule type" value="Genomic_DNA"/>
</dbReference>
<reference evidence="3" key="1">
    <citation type="submission" date="2014-06" db="EMBL/GenBank/DDBJ databases">
        <authorList>
            <person name="Winans N.J."/>
            <person name="Newell P.D."/>
            <person name="Douglas A.E."/>
        </authorList>
    </citation>
    <scope>NUCLEOTIDE SEQUENCE [LARGE SCALE GENOMIC DNA]</scope>
    <source>
        <strain evidence="3">DmL_052</strain>
    </source>
</reference>
<dbReference type="Proteomes" id="UP000194946">
    <property type="component" value="Unassembled WGS sequence"/>
</dbReference>
<protein>
    <submittedName>
        <fullName evidence="2">Uncharacterized protein</fullName>
    </submittedName>
</protein>
<organism evidence="2 3">
    <name type="scientific">Commensalibacter intestini</name>
    <dbReference type="NCBI Taxonomy" id="479936"/>
    <lineage>
        <taxon>Bacteria</taxon>
        <taxon>Pseudomonadati</taxon>
        <taxon>Pseudomonadota</taxon>
        <taxon>Alphaproteobacteria</taxon>
        <taxon>Acetobacterales</taxon>
        <taxon>Acetobacteraceae</taxon>
    </lineage>
</organism>
<accession>A0A251ZUP7</accession>
<evidence type="ECO:0000256" key="1">
    <source>
        <dbReference type="SAM" id="MobiDB-lite"/>
    </source>
</evidence>
<sequence>MILSNVLRQSPLKSLFVPMSASLFLLGCNAKETYDFPPACPKVTVLPSASDAYQFSNNEDDLAHLVTRASILGVEGNCIDDPKNEDNKQKRKRHKEVTDKIDTTMNVVIQVSRGPAAQDRHYKIPYFITTIRNGQITDKQQFVADVNFPDNIDQVTLKSDKILLKIPSTLDRVPDGYELFIGFQLSPEQLAFNRDHFRPVQYKSY</sequence>
<proteinExistence type="predicted"/>
<feature type="region of interest" description="Disordered" evidence="1">
    <location>
        <begin position="77"/>
        <end position="96"/>
    </location>
</feature>
<name>A0A251ZUP7_9PROT</name>
<comment type="caution">
    <text evidence="2">The sequence shown here is derived from an EMBL/GenBank/DDBJ whole genome shotgun (WGS) entry which is preliminary data.</text>
</comment>